<evidence type="ECO:0000256" key="9">
    <source>
        <dbReference type="ARBA" id="ARBA00023237"/>
    </source>
</evidence>
<keyword evidence="4 10" id="KW-0812">Transmembrane</keyword>
<keyword evidence="5 12" id="KW-0732">Signal</keyword>
<evidence type="ECO:0000256" key="2">
    <source>
        <dbReference type="ARBA" id="ARBA00022448"/>
    </source>
</evidence>
<protein>
    <submittedName>
        <fullName evidence="15">TonB-dependent receptor:TonB-dependent receptor, plug</fullName>
    </submittedName>
</protein>
<evidence type="ECO:0000256" key="6">
    <source>
        <dbReference type="ARBA" id="ARBA00023077"/>
    </source>
</evidence>
<evidence type="ECO:0000256" key="5">
    <source>
        <dbReference type="ARBA" id="ARBA00022729"/>
    </source>
</evidence>
<dbReference type="GO" id="GO:0009279">
    <property type="term" value="C:cell outer membrane"/>
    <property type="evidence" value="ECO:0007669"/>
    <property type="project" value="UniProtKB-SubCell"/>
</dbReference>
<reference evidence="15 16" key="1">
    <citation type="submission" date="2006-07" db="EMBL/GenBank/DDBJ databases">
        <title>Annotation of the draft genome assembly of Chlorobium ferroxidans DSM 13031.</title>
        <authorList>
            <consortium name="US DOE Joint Genome Institute (JGI-ORNL)"/>
            <person name="Larimer F."/>
            <person name="Land M."/>
            <person name="Hauser L."/>
        </authorList>
    </citation>
    <scope>NUCLEOTIDE SEQUENCE [LARGE SCALE GENOMIC DNA]</scope>
    <source>
        <strain evidence="15 16">DSM 13031</strain>
    </source>
</reference>
<dbReference type="InterPro" id="IPR008969">
    <property type="entry name" value="CarboxyPept-like_regulatory"/>
</dbReference>
<dbReference type="InterPro" id="IPR036942">
    <property type="entry name" value="Beta-barrel_TonB_sf"/>
</dbReference>
<keyword evidence="2 10" id="KW-0813">Transport</keyword>
<dbReference type="RefSeq" id="WP_006366725.1">
    <property type="nucleotide sequence ID" value="NZ_AASE01000015.1"/>
</dbReference>
<keyword evidence="9 10" id="KW-0998">Cell outer membrane</keyword>
<dbReference type="InterPro" id="IPR000531">
    <property type="entry name" value="Beta-barrel_TonB"/>
</dbReference>
<keyword evidence="6 11" id="KW-0798">TonB box</keyword>
<evidence type="ECO:0000256" key="7">
    <source>
        <dbReference type="ARBA" id="ARBA00023136"/>
    </source>
</evidence>
<evidence type="ECO:0000256" key="8">
    <source>
        <dbReference type="ARBA" id="ARBA00023170"/>
    </source>
</evidence>
<evidence type="ECO:0000256" key="1">
    <source>
        <dbReference type="ARBA" id="ARBA00004571"/>
    </source>
</evidence>
<dbReference type="InterPro" id="IPR039426">
    <property type="entry name" value="TonB-dep_rcpt-like"/>
</dbReference>
<dbReference type="PANTHER" id="PTHR30069:SF29">
    <property type="entry name" value="HEMOGLOBIN AND HEMOGLOBIN-HAPTOGLOBIN-BINDING PROTEIN 1-RELATED"/>
    <property type="match status" value="1"/>
</dbReference>
<dbReference type="PROSITE" id="PS01156">
    <property type="entry name" value="TONB_DEPENDENT_REC_2"/>
    <property type="match status" value="1"/>
</dbReference>
<evidence type="ECO:0000259" key="14">
    <source>
        <dbReference type="Pfam" id="PF07715"/>
    </source>
</evidence>
<accession>Q0YQQ8</accession>
<keyword evidence="7 10" id="KW-0472">Membrane</keyword>
<evidence type="ECO:0000256" key="11">
    <source>
        <dbReference type="RuleBase" id="RU003357"/>
    </source>
</evidence>
<dbReference type="InterPro" id="IPR037066">
    <property type="entry name" value="Plug_dom_sf"/>
</dbReference>
<dbReference type="Gene3D" id="2.60.40.1120">
    <property type="entry name" value="Carboxypeptidase-like, regulatory domain"/>
    <property type="match status" value="1"/>
</dbReference>
<dbReference type="GO" id="GO:0015344">
    <property type="term" value="F:siderophore uptake transmembrane transporter activity"/>
    <property type="evidence" value="ECO:0007669"/>
    <property type="project" value="TreeGrafter"/>
</dbReference>
<dbReference type="Pfam" id="PF13715">
    <property type="entry name" value="CarbopepD_reg_2"/>
    <property type="match status" value="1"/>
</dbReference>
<comment type="caution">
    <text evidence="15">The sequence shown here is derived from an EMBL/GenBank/DDBJ whole genome shotgun (WGS) entry which is preliminary data.</text>
</comment>
<dbReference type="SUPFAM" id="SSF49464">
    <property type="entry name" value="Carboxypeptidase regulatory domain-like"/>
    <property type="match status" value="1"/>
</dbReference>
<dbReference type="Gene3D" id="2.170.130.10">
    <property type="entry name" value="TonB-dependent receptor, plug domain"/>
    <property type="match status" value="1"/>
</dbReference>
<gene>
    <name evidence="15" type="ORF">CferDRAFT_0640</name>
</gene>
<evidence type="ECO:0000256" key="3">
    <source>
        <dbReference type="ARBA" id="ARBA00022452"/>
    </source>
</evidence>
<organism evidence="15 16">
    <name type="scientific">Chlorobium ferrooxidans DSM 13031</name>
    <dbReference type="NCBI Taxonomy" id="377431"/>
    <lineage>
        <taxon>Bacteria</taxon>
        <taxon>Pseudomonadati</taxon>
        <taxon>Chlorobiota</taxon>
        <taxon>Chlorobiia</taxon>
        <taxon>Chlorobiales</taxon>
        <taxon>Chlorobiaceae</taxon>
        <taxon>Chlorobium/Pelodictyon group</taxon>
        <taxon>Chlorobium</taxon>
    </lineage>
</organism>
<reference evidence="15 16" key="2">
    <citation type="submission" date="2006-07" db="EMBL/GenBank/DDBJ databases">
        <title>Sequencing of the draft genome and assembly of Chlorobium ferroxidans DSM 13031.</title>
        <authorList>
            <consortium name="US DOE Joint Genome Institute (JGI-PGF)"/>
            <person name="Copeland A."/>
            <person name="Lucas S."/>
            <person name="Lapidus A."/>
            <person name="Barry K."/>
            <person name="Glavina del Rio T."/>
            <person name="Dalin E."/>
            <person name="Tice H."/>
            <person name="Bruce D."/>
            <person name="Pitluck S."/>
            <person name="Richardson P."/>
        </authorList>
    </citation>
    <scope>NUCLEOTIDE SEQUENCE [LARGE SCALE GENOMIC DNA]</scope>
    <source>
        <strain evidence="15 16">DSM 13031</strain>
    </source>
</reference>
<dbReference type="AlphaFoldDB" id="Q0YQQ8"/>
<dbReference type="PANTHER" id="PTHR30069">
    <property type="entry name" value="TONB-DEPENDENT OUTER MEMBRANE RECEPTOR"/>
    <property type="match status" value="1"/>
</dbReference>
<comment type="subcellular location">
    <subcellularLocation>
        <location evidence="1 10">Cell outer membrane</location>
        <topology evidence="1 10">Multi-pass membrane protein</topology>
    </subcellularLocation>
</comment>
<comment type="similarity">
    <text evidence="10 11">Belongs to the TonB-dependent receptor family.</text>
</comment>
<evidence type="ECO:0000256" key="4">
    <source>
        <dbReference type="ARBA" id="ARBA00022692"/>
    </source>
</evidence>
<feature type="domain" description="TonB-dependent receptor-like beta-barrel" evidence="13">
    <location>
        <begin position="347"/>
        <end position="778"/>
    </location>
</feature>
<sequence>MKTKHAQKYRVARFVLSAFCLTATLMPLPALGADYGIVKGKITDKADGEGVYGASVSIAGTSIGTTTDMNGNFTLPSVPAKQQKISISIVGYAPASQVVTVANGQTYQINLQIGQTTIMASEVVVGASLYKQNRLDVPVTANVVSQEKIKQQANPTLDRVIEDVPGVVVTRAGGQTSSGVQIRGSNTYQGGGIGTRVTALYDGFPINAPESGEVAWSSVNMNAADKVEILKGAAATLYGSSAMGGVVNVFGHLPDKLEVKAGLNGGFYAQPPSTDQSVFYNDKHTPWFWNTYVGFGNKSGKLNYNILYTTSRDDGYRQNANTILDDIKLKVRYDIDASQYLLLSAFYNQTEGGYAYEWYTGDSFTVFTAHPERGYDINNNQYYYDDMIKRNNALVGLNYVNLISDNLSIDTRLFFTHNGTRYLYNTTTAPQISIPFYNKAVGDFNETYSNRFGAGTKIDWRANDNNRVLLGAEGSTTDVMTTQLTAQWPTANVLGDIREDNRALFVQDEVKVTDKLTSLLSLRYDWSGINADLAQSSAGGSYVAIEHKSVDAFSPRVALNFKAMDDMSLRASWGKSFRAPTLYERFVRSAGPYTGSPNPALNKETMTAYEVGMFKEFGDQLSLDIAGFLNNYNDLIESVITQSTRAFQYRNITKARIFGVETGLNYRPSSDLAFNAAYTYMKAKNRSYVAGADATNDLNPDPYWLAYRPEHTASAGATWKPTGKLSLNVNARYVSLYKSVTSHPNATSANYPGDFVIFNTGLKYQAAETASVSLLCKNIGNTQYEEAEWFRAPGRSYVAGVDFTF</sequence>
<evidence type="ECO:0000256" key="12">
    <source>
        <dbReference type="SAM" id="SignalP"/>
    </source>
</evidence>
<feature type="chain" id="PRO_5004179279" evidence="12">
    <location>
        <begin position="33"/>
        <end position="805"/>
    </location>
</feature>
<dbReference type="InterPro" id="IPR010917">
    <property type="entry name" value="TonB_rcpt_CS"/>
</dbReference>
<dbReference type="PROSITE" id="PS52016">
    <property type="entry name" value="TONB_DEPENDENT_REC_3"/>
    <property type="match status" value="1"/>
</dbReference>
<dbReference type="OrthoDB" id="596248at2"/>
<dbReference type="Pfam" id="PF07715">
    <property type="entry name" value="Plug"/>
    <property type="match status" value="1"/>
</dbReference>
<dbReference type="SUPFAM" id="SSF56935">
    <property type="entry name" value="Porins"/>
    <property type="match status" value="1"/>
</dbReference>
<dbReference type="EMBL" id="AASE01000015">
    <property type="protein sequence ID" value="EAT58666.1"/>
    <property type="molecule type" value="Genomic_DNA"/>
</dbReference>
<dbReference type="Pfam" id="PF00593">
    <property type="entry name" value="TonB_dep_Rec_b-barrel"/>
    <property type="match status" value="1"/>
</dbReference>
<keyword evidence="16" id="KW-1185">Reference proteome</keyword>
<dbReference type="GO" id="GO:0044718">
    <property type="term" value="P:siderophore transmembrane transport"/>
    <property type="evidence" value="ECO:0007669"/>
    <property type="project" value="TreeGrafter"/>
</dbReference>
<dbReference type="Gene3D" id="2.40.170.20">
    <property type="entry name" value="TonB-dependent receptor, beta-barrel domain"/>
    <property type="match status" value="1"/>
</dbReference>
<feature type="domain" description="TonB-dependent receptor plug" evidence="14">
    <location>
        <begin position="135"/>
        <end position="246"/>
    </location>
</feature>
<keyword evidence="8 15" id="KW-0675">Receptor</keyword>
<evidence type="ECO:0000256" key="10">
    <source>
        <dbReference type="PROSITE-ProRule" id="PRU01360"/>
    </source>
</evidence>
<evidence type="ECO:0000259" key="13">
    <source>
        <dbReference type="Pfam" id="PF00593"/>
    </source>
</evidence>
<feature type="signal peptide" evidence="12">
    <location>
        <begin position="1"/>
        <end position="32"/>
    </location>
</feature>
<keyword evidence="3 10" id="KW-1134">Transmembrane beta strand</keyword>
<name>Q0YQQ8_9CHLB</name>
<evidence type="ECO:0000313" key="15">
    <source>
        <dbReference type="EMBL" id="EAT58666.1"/>
    </source>
</evidence>
<proteinExistence type="inferred from homology"/>
<dbReference type="CDD" id="cd01347">
    <property type="entry name" value="ligand_gated_channel"/>
    <property type="match status" value="1"/>
</dbReference>
<dbReference type="InterPro" id="IPR012910">
    <property type="entry name" value="Plug_dom"/>
</dbReference>
<evidence type="ECO:0000313" key="16">
    <source>
        <dbReference type="Proteomes" id="UP000004162"/>
    </source>
</evidence>
<dbReference type="Proteomes" id="UP000004162">
    <property type="component" value="Unassembled WGS sequence"/>
</dbReference>